<dbReference type="Proteomes" id="UP001168528">
    <property type="component" value="Unassembled WGS sequence"/>
</dbReference>
<gene>
    <name evidence="1" type="ORF">Q0590_29885</name>
</gene>
<evidence type="ECO:0000313" key="2">
    <source>
        <dbReference type="Proteomes" id="UP001168528"/>
    </source>
</evidence>
<proteinExistence type="predicted"/>
<dbReference type="RefSeq" id="WP_302041326.1">
    <property type="nucleotide sequence ID" value="NZ_JAUKPO010000032.1"/>
</dbReference>
<name>A0ABT8REI9_9BACT</name>
<protein>
    <submittedName>
        <fullName evidence="1">Uncharacterized protein</fullName>
    </submittedName>
</protein>
<dbReference type="EMBL" id="JAUKPO010000032">
    <property type="protein sequence ID" value="MDO1450524.1"/>
    <property type="molecule type" value="Genomic_DNA"/>
</dbReference>
<accession>A0ABT8REI9</accession>
<comment type="caution">
    <text evidence="1">The sequence shown here is derived from an EMBL/GenBank/DDBJ whole genome shotgun (WGS) entry which is preliminary data.</text>
</comment>
<reference evidence="1" key="1">
    <citation type="submission" date="2023-07" db="EMBL/GenBank/DDBJ databases">
        <title>The genome sequence of Rhodocytophaga aerolata KACC 12507.</title>
        <authorList>
            <person name="Zhang X."/>
        </authorList>
    </citation>
    <scope>NUCLEOTIDE SEQUENCE</scope>
    <source>
        <strain evidence="1">KACC 12507</strain>
    </source>
</reference>
<organism evidence="1 2">
    <name type="scientific">Rhodocytophaga aerolata</name>
    <dbReference type="NCBI Taxonomy" id="455078"/>
    <lineage>
        <taxon>Bacteria</taxon>
        <taxon>Pseudomonadati</taxon>
        <taxon>Bacteroidota</taxon>
        <taxon>Cytophagia</taxon>
        <taxon>Cytophagales</taxon>
        <taxon>Rhodocytophagaceae</taxon>
        <taxon>Rhodocytophaga</taxon>
    </lineage>
</organism>
<keyword evidence="2" id="KW-1185">Reference proteome</keyword>
<evidence type="ECO:0000313" key="1">
    <source>
        <dbReference type="EMBL" id="MDO1450524.1"/>
    </source>
</evidence>
<sequence>MVTLYYSPTTKQLTSWQDRLERMAIKHELVMQQDLSQPQLQYGEDHVQGTEAIEVYLDKLEDFVKSWYEDRCDKYEF</sequence>